<comment type="caution">
    <text evidence="3">The sequence shown here is derived from an EMBL/GenBank/DDBJ whole genome shotgun (WGS) entry which is preliminary data.</text>
</comment>
<sequence length="364" mass="41543">MIEKLWDENDSDCILSDDDGSDYSNSRSRSESGSTSENESVFEEFSARPKSQHGKKFPRKGRACATMQNNTRPKSRSRSPLDGVDQNKHNQDLDLDEEHIDTSLEADHVSIGWAEIKEGATENVFRFVRINNTGVSPDLGLNEQSSALECLFAILIGEIITFIIDSTNTYAVALCQRNRPARRYSVFLDFQPVTRNEFLRFLAVLLAMGLNPRRSVRSFRSNKPHEHTPWFAHRVPQKRFEALYHTFLHAAGANAEEQEKIEPFLSKLTQAFQAAFYPGKELCINEMVSGFHSHWKYKQFNASKPSKYHIKTFGLCDSKTGYVVNLFTYYGANTGYHPDLDPKAVQAIKVFEKLLRPLEKSHHI</sequence>
<feature type="compositionally biased region" description="Low complexity" evidence="1">
    <location>
        <begin position="22"/>
        <end position="39"/>
    </location>
</feature>
<accession>A0AAV3ZQ37</accession>
<feature type="compositionally biased region" description="Basic residues" evidence="1">
    <location>
        <begin position="50"/>
        <end position="62"/>
    </location>
</feature>
<evidence type="ECO:0000259" key="2">
    <source>
        <dbReference type="Pfam" id="PF13843"/>
    </source>
</evidence>
<dbReference type="AlphaFoldDB" id="A0AAV3ZQ37"/>
<evidence type="ECO:0000256" key="1">
    <source>
        <dbReference type="SAM" id="MobiDB-lite"/>
    </source>
</evidence>
<organism evidence="3 4">
    <name type="scientific">Plakobranchus ocellatus</name>
    <dbReference type="NCBI Taxonomy" id="259542"/>
    <lineage>
        <taxon>Eukaryota</taxon>
        <taxon>Metazoa</taxon>
        <taxon>Spiralia</taxon>
        <taxon>Lophotrochozoa</taxon>
        <taxon>Mollusca</taxon>
        <taxon>Gastropoda</taxon>
        <taxon>Heterobranchia</taxon>
        <taxon>Euthyneura</taxon>
        <taxon>Panpulmonata</taxon>
        <taxon>Sacoglossa</taxon>
        <taxon>Placobranchoidea</taxon>
        <taxon>Plakobranchidae</taxon>
        <taxon>Plakobranchus</taxon>
    </lineage>
</organism>
<reference evidence="3 4" key="1">
    <citation type="journal article" date="2021" name="Elife">
        <title>Chloroplast acquisition without the gene transfer in kleptoplastic sea slugs, Plakobranchus ocellatus.</title>
        <authorList>
            <person name="Maeda T."/>
            <person name="Takahashi S."/>
            <person name="Yoshida T."/>
            <person name="Shimamura S."/>
            <person name="Takaki Y."/>
            <person name="Nagai Y."/>
            <person name="Toyoda A."/>
            <person name="Suzuki Y."/>
            <person name="Arimoto A."/>
            <person name="Ishii H."/>
            <person name="Satoh N."/>
            <person name="Nishiyama T."/>
            <person name="Hasebe M."/>
            <person name="Maruyama T."/>
            <person name="Minagawa J."/>
            <person name="Obokata J."/>
            <person name="Shigenobu S."/>
        </authorList>
    </citation>
    <scope>NUCLEOTIDE SEQUENCE [LARGE SCALE GENOMIC DNA]</scope>
</reference>
<dbReference type="Pfam" id="PF13843">
    <property type="entry name" value="DDE_Tnp_1_7"/>
    <property type="match status" value="1"/>
</dbReference>
<proteinExistence type="predicted"/>
<evidence type="ECO:0000313" key="4">
    <source>
        <dbReference type="Proteomes" id="UP000735302"/>
    </source>
</evidence>
<dbReference type="PANTHER" id="PTHR46599:SF3">
    <property type="entry name" value="PIGGYBAC TRANSPOSABLE ELEMENT-DERIVED PROTEIN 4"/>
    <property type="match status" value="1"/>
</dbReference>
<feature type="domain" description="PiggyBac transposable element-derived protein" evidence="2">
    <location>
        <begin position="150"/>
        <end position="363"/>
    </location>
</feature>
<evidence type="ECO:0000313" key="3">
    <source>
        <dbReference type="EMBL" id="GFN96483.1"/>
    </source>
</evidence>
<dbReference type="EMBL" id="BLXT01002679">
    <property type="protein sequence ID" value="GFN96483.1"/>
    <property type="molecule type" value="Genomic_DNA"/>
</dbReference>
<dbReference type="Proteomes" id="UP000735302">
    <property type="component" value="Unassembled WGS sequence"/>
</dbReference>
<dbReference type="PANTHER" id="PTHR46599">
    <property type="entry name" value="PIGGYBAC TRANSPOSABLE ELEMENT-DERIVED PROTEIN 4"/>
    <property type="match status" value="1"/>
</dbReference>
<keyword evidence="4" id="KW-1185">Reference proteome</keyword>
<name>A0AAV3ZQ37_9GAST</name>
<gene>
    <name evidence="3" type="ORF">PoB_002298900</name>
</gene>
<feature type="compositionally biased region" description="Acidic residues" evidence="1">
    <location>
        <begin position="8"/>
        <end position="21"/>
    </location>
</feature>
<feature type="region of interest" description="Disordered" evidence="1">
    <location>
        <begin position="1"/>
        <end position="89"/>
    </location>
</feature>
<protein>
    <submittedName>
        <fullName evidence="3">PiggyBac transposable element-derived protein 4-like</fullName>
    </submittedName>
</protein>
<dbReference type="InterPro" id="IPR029526">
    <property type="entry name" value="PGBD"/>
</dbReference>